<dbReference type="Proteomes" id="UP000274131">
    <property type="component" value="Unassembled WGS sequence"/>
</dbReference>
<comment type="subcellular location">
    <subcellularLocation>
        <location evidence="1">Nucleus</location>
    </subcellularLocation>
</comment>
<feature type="repeat" description="WD" evidence="7">
    <location>
        <begin position="73"/>
        <end position="98"/>
    </location>
</feature>
<gene>
    <name evidence="9" type="ORF">EVEC_LOCUS5158</name>
</gene>
<dbReference type="InterPro" id="IPR001680">
    <property type="entry name" value="WD40_rpt"/>
</dbReference>
<dbReference type="AlphaFoldDB" id="A0A0N4V5N3"/>
<evidence type="ECO:0000256" key="3">
    <source>
        <dbReference type="ARBA" id="ARBA00022574"/>
    </source>
</evidence>
<dbReference type="PANTHER" id="PTHR13831:SF0">
    <property type="entry name" value="PROTEIN HIRA"/>
    <property type="match status" value="1"/>
</dbReference>
<keyword evidence="10" id="KW-1185">Reference proteome</keyword>
<evidence type="ECO:0000256" key="4">
    <source>
        <dbReference type="ARBA" id="ARBA00022737"/>
    </source>
</evidence>
<dbReference type="GO" id="GO:0000417">
    <property type="term" value="C:HIR complex"/>
    <property type="evidence" value="ECO:0007669"/>
    <property type="project" value="TreeGrafter"/>
</dbReference>
<dbReference type="PANTHER" id="PTHR13831">
    <property type="entry name" value="MEMBER OF THE HIR1 FAMILY OF WD-REPEAT PROTEINS"/>
    <property type="match status" value="1"/>
</dbReference>
<dbReference type="STRING" id="51028.A0A0N4V5N3"/>
<dbReference type="InterPro" id="IPR055410">
    <property type="entry name" value="Beta-prop_CAF1B_HIR1"/>
</dbReference>
<feature type="domain" description="CAF1B/HIR1 beta-propeller" evidence="8">
    <location>
        <begin position="3"/>
        <end position="354"/>
    </location>
</feature>
<evidence type="ECO:0000256" key="6">
    <source>
        <dbReference type="ARBA" id="ARBA00023242"/>
    </source>
</evidence>
<evidence type="ECO:0000256" key="5">
    <source>
        <dbReference type="ARBA" id="ARBA00022853"/>
    </source>
</evidence>
<evidence type="ECO:0000256" key="2">
    <source>
        <dbReference type="ARBA" id="ARBA00007306"/>
    </source>
</evidence>
<dbReference type="SMART" id="SM00320">
    <property type="entry name" value="WD40"/>
    <property type="match status" value="6"/>
</dbReference>
<dbReference type="GO" id="GO:0005634">
    <property type="term" value="C:nucleus"/>
    <property type="evidence" value="ECO:0007669"/>
    <property type="project" value="UniProtKB-SubCell"/>
</dbReference>
<dbReference type="PROSITE" id="PS50082">
    <property type="entry name" value="WD_REPEATS_2"/>
    <property type="match status" value="3"/>
</dbReference>
<keyword evidence="4" id="KW-0677">Repeat</keyword>
<evidence type="ECO:0000313" key="11">
    <source>
        <dbReference type="WBParaSite" id="EVEC_0000554701-mRNA-1"/>
    </source>
</evidence>
<dbReference type="GO" id="GO:0000785">
    <property type="term" value="C:chromatin"/>
    <property type="evidence" value="ECO:0007669"/>
    <property type="project" value="TreeGrafter"/>
</dbReference>
<dbReference type="InterPro" id="IPR031120">
    <property type="entry name" value="HIR1-like"/>
</dbReference>
<evidence type="ECO:0000259" key="8">
    <source>
        <dbReference type="Pfam" id="PF24105"/>
    </source>
</evidence>
<feature type="repeat" description="WD" evidence="7">
    <location>
        <begin position="165"/>
        <end position="206"/>
    </location>
</feature>
<feature type="repeat" description="WD" evidence="7">
    <location>
        <begin position="118"/>
        <end position="150"/>
    </location>
</feature>
<dbReference type="GO" id="GO:0006338">
    <property type="term" value="P:chromatin remodeling"/>
    <property type="evidence" value="ECO:0007669"/>
    <property type="project" value="TreeGrafter"/>
</dbReference>
<name>A0A0N4V5N3_ENTVE</name>
<evidence type="ECO:0000313" key="9">
    <source>
        <dbReference type="EMBL" id="VDD90407.1"/>
    </source>
</evidence>
<evidence type="ECO:0000256" key="1">
    <source>
        <dbReference type="ARBA" id="ARBA00004123"/>
    </source>
</evidence>
<dbReference type="OrthoDB" id="1741719at2759"/>
<sequence>MHISNPSWIRHKGGVLSVDFHPSGLRLATCGAGNEQSSGLVVIWYVKPIISEKERRDQTCPRILHRIPFRACVSCVRWSTNGRYLACGGDDKLVVIWEGSYENEEHIRDESYHERFRLEGHKADILHFEWSKNSKYLASCGLDHFVIVWDALNLPERLVSLDVSRGGHDAPIKGLSWDPSTRFLATQAADRSLRIWSVETWQCIEIIKEPFSESYQTTLFCRMDWSVDGDYLLVPCAKSATTGFTVQIIRRKDWDTSKHLVAHANSITAVRACSKPVEYVDPDPEAKPQRKTCFAVGSRDKGITIWLSPDMDRPLRVLPNMFKHSVMDFSWHGYHLVACSMDGSIRSIMFNKDDIGRLI</sequence>
<dbReference type="EMBL" id="UXUI01008071">
    <property type="protein sequence ID" value="VDD90407.1"/>
    <property type="molecule type" value="Genomic_DNA"/>
</dbReference>
<comment type="similarity">
    <text evidence="2">Belongs to the WD repeat HIR1 family.</text>
</comment>
<dbReference type="GO" id="GO:0006351">
    <property type="term" value="P:DNA-templated transcription"/>
    <property type="evidence" value="ECO:0007669"/>
    <property type="project" value="InterPro"/>
</dbReference>
<evidence type="ECO:0000313" key="10">
    <source>
        <dbReference type="Proteomes" id="UP000274131"/>
    </source>
</evidence>
<dbReference type="InterPro" id="IPR015943">
    <property type="entry name" value="WD40/YVTN_repeat-like_dom_sf"/>
</dbReference>
<dbReference type="Pfam" id="PF24105">
    <property type="entry name" value="Beta-prop_CAF1B_HIR1"/>
    <property type="match status" value="1"/>
</dbReference>
<keyword evidence="5" id="KW-0156">Chromatin regulator</keyword>
<accession>A0A0N4V5N3</accession>
<dbReference type="GO" id="GO:0031491">
    <property type="term" value="F:nucleosome binding"/>
    <property type="evidence" value="ECO:0007669"/>
    <property type="project" value="TreeGrafter"/>
</dbReference>
<keyword evidence="6" id="KW-0539">Nucleus</keyword>
<organism evidence="11">
    <name type="scientific">Enterobius vermicularis</name>
    <name type="common">Human pinworm</name>
    <dbReference type="NCBI Taxonomy" id="51028"/>
    <lineage>
        <taxon>Eukaryota</taxon>
        <taxon>Metazoa</taxon>
        <taxon>Ecdysozoa</taxon>
        <taxon>Nematoda</taxon>
        <taxon>Chromadorea</taxon>
        <taxon>Rhabditida</taxon>
        <taxon>Spirurina</taxon>
        <taxon>Oxyuridomorpha</taxon>
        <taxon>Oxyuroidea</taxon>
        <taxon>Oxyuridae</taxon>
        <taxon>Enterobius</taxon>
    </lineage>
</organism>
<protein>
    <submittedName>
        <fullName evidence="11">WD_REPEATS_REGION domain-containing protein</fullName>
    </submittedName>
</protein>
<reference evidence="9 10" key="2">
    <citation type="submission" date="2018-10" db="EMBL/GenBank/DDBJ databases">
        <authorList>
            <consortium name="Pathogen Informatics"/>
        </authorList>
    </citation>
    <scope>NUCLEOTIDE SEQUENCE [LARGE SCALE GENOMIC DNA]</scope>
</reference>
<reference evidence="11" key="1">
    <citation type="submission" date="2017-02" db="UniProtKB">
        <authorList>
            <consortium name="WormBaseParasite"/>
        </authorList>
    </citation>
    <scope>IDENTIFICATION</scope>
</reference>
<proteinExistence type="inferred from homology"/>
<evidence type="ECO:0000256" key="7">
    <source>
        <dbReference type="PROSITE-ProRule" id="PRU00221"/>
    </source>
</evidence>
<dbReference type="PROSITE" id="PS50294">
    <property type="entry name" value="WD_REPEATS_REGION"/>
    <property type="match status" value="2"/>
</dbReference>
<dbReference type="SUPFAM" id="SSF50978">
    <property type="entry name" value="WD40 repeat-like"/>
    <property type="match status" value="1"/>
</dbReference>
<dbReference type="InterPro" id="IPR036322">
    <property type="entry name" value="WD40_repeat_dom_sf"/>
</dbReference>
<dbReference type="Gene3D" id="2.130.10.10">
    <property type="entry name" value="YVTN repeat-like/Quinoprotein amine dehydrogenase"/>
    <property type="match status" value="3"/>
</dbReference>
<keyword evidence="3 7" id="KW-0853">WD repeat</keyword>
<dbReference type="WBParaSite" id="EVEC_0000554701-mRNA-1">
    <property type="protein sequence ID" value="EVEC_0000554701-mRNA-1"/>
    <property type="gene ID" value="EVEC_0000554701"/>
</dbReference>